<organism evidence="11 12">
    <name type="scientific">Adineta ricciae</name>
    <name type="common">Rotifer</name>
    <dbReference type="NCBI Taxonomy" id="249248"/>
    <lineage>
        <taxon>Eukaryota</taxon>
        <taxon>Metazoa</taxon>
        <taxon>Spiralia</taxon>
        <taxon>Gnathifera</taxon>
        <taxon>Rotifera</taxon>
        <taxon>Eurotatoria</taxon>
        <taxon>Bdelloidea</taxon>
        <taxon>Adinetida</taxon>
        <taxon>Adinetidae</taxon>
        <taxon>Adineta</taxon>
    </lineage>
</organism>
<comment type="caution">
    <text evidence="11">The sequence shown here is derived from an EMBL/GenBank/DDBJ whole genome shotgun (WGS) entry which is preliminary data.</text>
</comment>
<dbReference type="Proteomes" id="UP000663852">
    <property type="component" value="Unassembled WGS sequence"/>
</dbReference>
<dbReference type="GO" id="GO:0005737">
    <property type="term" value="C:cytoplasm"/>
    <property type="evidence" value="ECO:0007669"/>
    <property type="project" value="TreeGrafter"/>
</dbReference>
<evidence type="ECO:0000313" key="12">
    <source>
        <dbReference type="Proteomes" id="UP000663852"/>
    </source>
</evidence>
<dbReference type="InterPro" id="IPR006186">
    <property type="entry name" value="Ser/Thr-sp_prot-phosphatase"/>
</dbReference>
<comment type="catalytic activity">
    <reaction evidence="6">
        <text>O-phospho-L-seryl-[protein] + H2O = L-seryl-[protein] + phosphate</text>
        <dbReference type="Rhea" id="RHEA:20629"/>
        <dbReference type="Rhea" id="RHEA-COMP:9863"/>
        <dbReference type="Rhea" id="RHEA-COMP:11604"/>
        <dbReference type="ChEBI" id="CHEBI:15377"/>
        <dbReference type="ChEBI" id="CHEBI:29999"/>
        <dbReference type="ChEBI" id="CHEBI:43474"/>
        <dbReference type="ChEBI" id="CHEBI:83421"/>
        <dbReference type="EC" id="3.1.3.16"/>
    </reaction>
</comment>
<dbReference type="EMBL" id="CAJNOJ010000295">
    <property type="protein sequence ID" value="CAF1377484.1"/>
    <property type="molecule type" value="Genomic_DNA"/>
</dbReference>
<dbReference type="InterPro" id="IPR031675">
    <property type="entry name" value="STPPase_N"/>
</dbReference>
<evidence type="ECO:0000256" key="8">
    <source>
        <dbReference type="ARBA" id="ARBA00054219"/>
    </source>
</evidence>
<proteinExistence type="inferred from homology"/>
<dbReference type="FunFam" id="3.60.21.10:FF:000026">
    <property type="entry name" value="Serine/threonine-protein phosphatase"/>
    <property type="match status" value="1"/>
</dbReference>
<dbReference type="PANTHER" id="PTHR11668:SF516">
    <property type="entry name" value="SERINE_THREONINE SPECIFIC PROTEIN PHOSPHATASES DOMAIN-CONTAINING PROTEIN"/>
    <property type="match status" value="1"/>
</dbReference>
<evidence type="ECO:0000256" key="5">
    <source>
        <dbReference type="ARBA" id="ARBA00023211"/>
    </source>
</evidence>
<dbReference type="PRINTS" id="PR00114">
    <property type="entry name" value="STPHPHTASE"/>
</dbReference>
<evidence type="ECO:0000256" key="9">
    <source>
        <dbReference type="RuleBase" id="RU004273"/>
    </source>
</evidence>
<dbReference type="GO" id="GO:0031272">
    <property type="term" value="P:regulation of pseudopodium assembly"/>
    <property type="evidence" value="ECO:0007669"/>
    <property type="project" value="UniProtKB-ARBA"/>
</dbReference>
<keyword evidence="4" id="KW-0904">Protein phosphatase</keyword>
<comment type="similarity">
    <text evidence="1 9">Belongs to the PPP phosphatase family.</text>
</comment>
<dbReference type="SMART" id="SM00156">
    <property type="entry name" value="PP2Ac"/>
    <property type="match status" value="1"/>
</dbReference>
<keyword evidence="3 9" id="KW-0378">Hydrolase</keyword>
<evidence type="ECO:0000259" key="10">
    <source>
        <dbReference type="PROSITE" id="PS00125"/>
    </source>
</evidence>
<evidence type="ECO:0000256" key="7">
    <source>
        <dbReference type="ARBA" id="ARBA00048336"/>
    </source>
</evidence>
<evidence type="ECO:0000256" key="4">
    <source>
        <dbReference type="ARBA" id="ARBA00022912"/>
    </source>
</evidence>
<dbReference type="PROSITE" id="PS00125">
    <property type="entry name" value="SER_THR_PHOSPHATASE"/>
    <property type="match status" value="1"/>
</dbReference>
<dbReference type="GO" id="GO:0097723">
    <property type="term" value="P:amoeboid sperm motility"/>
    <property type="evidence" value="ECO:0007669"/>
    <property type="project" value="UniProtKB-ARBA"/>
</dbReference>
<dbReference type="EC" id="3.1.3.16" evidence="9"/>
<dbReference type="InterPro" id="IPR029052">
    <property type="entry name" value="Metallo-depent_PP-like"/>
</dbReference>
<dbReference type="GO" id="GO:0004722">
    <property type="term" value="F:protein serine/threonine phosphatase activity"/>
    <property type="evidence" value="ECO:0007669"/>
    <property type="project" value="UniProtKB-EC"/>
</dbReference>
<dbReference type="Gene3D" id="3.60.21.10">
    <property type="match status" value="1"/>
</dbReference>
<keyword evidence="2" id="KW-0479">Metal-binding</keyword>
<protein>
    <recommendedName>
        <fullName evidence="9">Serine/threonine-protein phosphatase</fullName>
        <ecNumber evidence="9">3.1.3.16</ecNumber>
    </recommendedName>
</protein>
<name>A0A815J4J4_ADIRI</name>
<evidence type="ECO:0000256" key="1">
    <source>
        <dbReference type="ARBA" id="ARBA00008294"/>
    </source>
</evidence>
<sequence>MLHHQRMAIILSRTQDLSLTRSIENHYNRFLIRFRPFFFLHDKKFHYTMSAKNHNSQLDIDSLLERLLKGRQYYSSCRPVPMLEEEIHFLCDASKDIFLNQPMLLELEAPIKICGNLFGQYTNLLRHFELNGFPPTTQYLFLGNYINRGRQSLETICLLLSYKLKYPKNIFLLRGNHECRSMNRIYGFYDECKHRYNIELWKSFNDCFNCLPVAAIISGKIFCCSGGPSPELHSLEQIREIQRPTDVPEAGLLCDLLWAEPDENVKGWSESNAGISFSFGVNIVHEFLNRHSMDLICRGRKFLSNGYEFFADRRLVTIFSAPDYLGEFDITVPILSIDENLKCSFIFLYPNDSQSKKQVNENETFHVELDHGRLAKISLAQMGDDEKCVHWGDIDHDVSIKE</sequence>
<dbReference type="AlphaFoldDB" id="A0A815J4J4"/>
<evidence type="ECO:0000256" key="6">
    <source>
        <dbReference type="ARBA" id="ARBA00047761"/>
    </source>
</evidence>
<dbReference type="GO" id="GO:0018991">
    <property type="term" value="P:egg-laying behavior"/>
    <property type="evidence" value="ECO:0007669"/>
    <property type="project" value="UniProtKB-ARBA"/>
</dbReference>
<dbReference type="GO" id="GO:0046872">
    <property type="term" value="F:metal ion binding"/>
    <property type="evidence" value="ECO:0007669"/>
    <property type="project" value="UniProtKB-KW"/>
</dbReference>
<dbReference type="OrthoDB" id="9991584at2759"/>
<feature type="domain" description="Serine/threonine specific protein phosphatases" evidence="10">
    <location>
        <begin position="173"/>
        <end position="178"/>
    </location>
</feature>
<dbReference type="InterPro" id="IPR004843">
    <property type="entry name" value="Calcineurin-like_PHP"/>
</dbReference>
<accession>A0A815J4J4</accession>
<dbReference type="Pfam" id="PF16891">
    <property type="entry name" value="STPPase_N"/>
    <property type="match status" value="1"/>
</dbReference>
<comment type="function">
    <text evidence="8">Probable phosphatase which plays a redundant role with gsp-4 in spermatogenesis by regulating sister chromatid segregation during meiosis. In addition, involved in sperm motility by controlling the dynamic disassembly of major sperm proteins (MSP) in the spermatozoan pseudopodium.</text>
</comment>
<gene>
    <name evidence="11" type="ORF">EDS130_LOCUS34730</name>
</gene>
<comment type="catalytic activity">
    <reaction evidence="7 9">
        <text>O-phospho-L-threonyl-[protein] + H2O = L-threonyl-[protein] + phosphate</text>
        <dbReference type="Rhea" id="RHEA:47004"/>
        <dbReference type="Rhea" id="RHEA-COMP:11060"/>
        <dbReference type="Rhea" id="RHEA-COMP:11605"/>
        <dbReference type="ChEBI" id="CHEBI:15377"/>
        <dbReference type="ChEBI" id="CHEBI:30013"/>
        <dbReference type="ChEBI" id="CHEBI:43474"/>
        <dbReference type="ChEBI" id="CHEBI:61977"/>
        <dbReference type="EC" id="3.1.3.16"/>
    </reaction>
</comment>
<keyword evidence="5" id="KW-0464">Manganese</keyword>
<dbReference type="SUPFAM" id="SSF56300">
    <property type="entry name" value="Metallo-dependent phosphatases"/>
    <property type="match status" value="1"/>
</dbReference>
<reference evidence="11" key="1">
    <citation type="submission" date="2021-02" db="EMBL/GenBank/DDBJ databases">
        <authorList>
            <person name="Nowell W R."/>
        </authorList>
    </citation>
    <scope>NUCLEOTIDE SEQUENCE</scope>
</reference>
<evidence type="ECO:0000313" key="11">
    <source>
        <dbReference type="EMBL" id="CAF1377484.1"/>
    </source>
</evidence>
<dbReference type="PANTHER" id="PTHR11668">
    <property type="entry name" value="SERINE/THREONINE PROTEIN PHOSPHATASE"/>
    <property type="match status" value="1"/>
</dbReference>
<dbReference type="GO" id="GO:0007060">
    <property type="term" value="P:male meiosis chromosome segregation"/>
    <property type="evidence" value="ECO:0007669"/>
    <property type="project" value="UniProtKB-ARBA"/>
</dbReference>
<evidence type="ECO:0000256" key="2">
    <source>
        <dbReference type="ARBA" id="ARBA00022723"/>
    </source>
</evidence>
<dbReference type="InterPro" id="IPR050341">
    <property type="entry name" value="PP1_catalytic_subunit"/>
</dbReference>
<dbReference type="GO" id="GO:0031143">
    <property type="term" value="C:pseudopodium"/>
    <property type="evidence" value="ECO:0007669"/>
    <property type="project" value="UniProtKB-ARBA"/>
</dbReference>
<evidence type="ECO:0000256" key="3">
    <source>
        <dbReference type="ARBA" id="ARBA00022801"/>
    </source>
</evidence>
<dbReference type="Pfam" id="PF00149">
    <property type="entry name" value="Metallophos"/>
    <property type="match status" value="1"/>
</dbReference>
<dbReference type="GO" id="GO:0005634">
    <property type="term" value="C:nucleus"/>
    <property type="evidence" value="ECO:0007669"/>
    <property type="project" value="TreeGrafter"/>
</dbReference>